<comment type="caution">
    <text evidence="1">The sequence shown here is derived from an EMBL/GenBank/DDBJ whole genome shotgun (WGS) entry which is preliminary data.</text>
</comment>
<proteinExistence type="predicted"/>
<dbReference type="STRING" id="362413.RC62_1222"/>
<organism evidence="1 2">
    <name type="scientific">Flavobacterium aquidurense</name>
    <dbReference type="NCBI Taxonomy" id="362413"/>
    <lineage>
        <taxon>Bacteria</taxon>
        <taxon>Pseudomonadati</taxon>
        <taxon>Bacteroidota</taxon>
        <taxon>Flavobacteriia</taxon>
        <taxon>Flavobacteriales</taxon>
        <taxon>Flavobacteriaceae</taxon>
        <taxon>Flavobacterium</taxon>
    </lineage>
</organism>
<reference evidence="1 2" key="1">
    <citation type="submission" date="2014-09" db="EMBL/GenBank/DDBJ databases">
        <title>Genome sequence of Flavobacterium aquidurense RC62.</title>
        <authorList>
            <person name="Kim J.F."/>
            <person name="Kwak M.-J."/>
        </authorList>
    </citation>
    <scope>NUCLEOTIDE SEQUENCE [LARGE SCALE GENOMIC DNA]</scope>
    <source>
        <strain evidence="1 2">RC62</strain>
    </source>
</reference>
<accession>A0A0N8VMK0</accession>
<dbReference type="PATRIC" id="fig|362413.3.peg.1197"/>
<dbReference type="Proteomes" id="UP000050443">
    <property type="component" value="Unassembled WGS sequence"/>
</dbReference>
<dbReference type="EMBL" id="JRLF01000012">
    <property type="protein sequence ID" value="KQB39540.1"/>
    <property type="molecule type" value="Genomic_DNA"/>
</dbReference>
<sequence length="38" mass="4345">MKNINITVSERQYSDRLAGFILAKGSGCDMYFNELKCK</sequence>
<dbReference type="AlphaFoldDB" id="A0A0N8VMK0"/>
<evidence type="ECO:0000313" key="2">
    <source>
        <dbReference type="Proteomes" id="UP000050443"/>
    </source>
</evidence>
<gene>
    <name evidence="1" type="ORF">RC62_1222</name>
</gene>
<protein>
    <submittedName>
        <fullName evidence="1">Uncharacterized protein</fullName>
    </submittedName>
</protein>
<evidence type="ECO:0000313" key="1">
    <source>
        <dbReference type="EMBL" id="KQB39540.1"/>
    </source>
</evidence>
<name>A0A0N8VMK0_9FLAO</name>